<proteinExistence type="predicted"/>
<reference evidence="1 2" key="1">
    <citation type="submission" date="2016-07" db="EMBL/GenBank/DDBJ databases">
        <title>Pervasive Adenine N6-methylation of Active Genes in Fungi.</title>
        <authorList>
            <consortium name="DOE Joint Genome Institute"/>
            <person name="Mondo S.J."/>
            <person name="Dannebaum R.O."/>
            <person name="Kuo R.C."/>
            <person name="Labutti K."/>
            <person name="Haridas S."/>
            <person name="Kuo A."/>
            <person name="Salamov A."/>
            <person name="Ahrendt S.R."/>
            <person name="Lipzen A."/>
            <person name="Sullivan W."/>
            <person name="Andreopoulos W.B."/>
            <person name="Clum A."/>
            <person name="Lindquist E."/>
            <person name="Daum C."/>
            <person name="Ramamoorthy G.K."/>
            <person name="Gryganskyi A."/>
            <person name="Culley D."/>
            <person name="Magnuson J.K."/>
            <person name="James T.Y."/>
            <person name="O'Malley M.A."/>
            <person name="Stajich J.E."/>
            <person name="Spatafora J.W."/>
            <person name="Visel A."/>
            <person name="Grigoriev I.V."/>
        </authorList>
    </citation>
    <scope>NUCLEOTIDE SEQUENCE [LARGE SCALE GENOMIC DNA]</scope>
    <source>
        <strain evidence="1 2">PL171</strain>
    </source>
</reference>
<name>A0A1Y2HHT7_9FUNG</name>
<keyword evidence="2" id="KW-1185">Reference proteome</keyword>
<protein>
    <submittedName>
        <fullName evidence="1">Uncharacterized protein</fullName>
    </submittedName>
</protein>
<gene>
    <name evidence="1" type="ORF">BCR44DRAFT_42295</name>
</gene>
<comment type="caution">
    <text evidence="1">The sequence shown here is derived from an EMBL/GenBank/DDBJ whole genome shotgun (WGS) entry which is preliminary data.</text>
</comment>
<evidence type="ECO:0000313" key="1">
    <source>
        <dbReference type="EMBL" id="ORZ33554.1"/>
    </source>
</evidence>
<feature type="non-terminal residue" evidence="1">
    <location>
        <position position="169"/>
    </location>
</feature>
<sequence length="169" mass="18657">MAQRVSRAIHDILYDPHFGVCAETGEAPSWRVDKIDVAASGKVTVWWVPVDQMQSAMLMDNEYLVDELNGMAKTVKRALQTRLKLRKAEVPKIVFMRRDTSLELLLDIVEEELIVASEQAAGVEAEDLGKMTLLEVEDGVKVDLLQASGGSGSSAGHDEGPRIDLLRRV</sequence>
<dbReference type="OrthoDB" id="5597893at2759"/>
<organism evidence="1 2">
    <name type="scientific">Catenaria anguillulae PL171</name>
    <dbReference type="NCBI Taxonomy" id="765915"/>
    <lineage>
        <taxon>Eukaryota</taxon>
        <taxon>Fungi</taxon>
        <taxon>Fungi incertae sedis</taxon>
        <taxon>Blastocladiomycota</taxon>
        <taxon>Blastocladiomycetes</taxon>
        <taxon>Blastocladiales</taxon>
        <taxon>Catenariaceae</taxon>
        <taxon>Catenaria</taxon>
    </lineage>
</organism>
<dbReference type="AlphaFoldDB" id="A0A1Y2HHT7"/>
<evidence type="ECO:0000313" key="2">
    <source>
        <dbReference type="Proteomes" id="UP000193411"/>
    </source>
</evidence>
<dbReference type="EMBL" id="MCFL01000035">
    <property type="protein sequence ID" value="ORZ33554.1"/>
    <property type="molecule type" value="Genomic_DNA"/>
</dbReference>
<accession>A0A1Y2HHT7</accession>
<dbReference type="Proteomes" id="UP000193411">
    <property type="component" value="Unassembled WGS sequence"/>
</dbReference>